<sequence>MNNISPEIISTSLAHVAHILSLATHYLAVRLPAEITLPHRDYPRPTIFTLLSSYNHGEVPFPGSVLPPQTSTFDNQRVPHPRPLFVDKSLPTLAKDDRSTYSSFLEGVTLLAYDVAWLCCSQGVSFGDRNCPEDIWNMGQNLWKLLIGYQLHRKTVEPTFPTPLTSLGTTTSREADAGSGDLAKPKAMLGHWSHGTTHTFLGGADGTEFVRNFKLLSPTKLADRLKKRLSTEVPMLEWEKIDGDEARWEDEIEEGVLVGPRSNGVAPVPADPFGLESVMSVQPAGSSPSQGSTGWTKLKGR</sequence>
<keyword evidence="3" id="KW-0175">Coiled coil</keyword>
<gene>
    <name evidence="5" type="ORF">P8C59_002910</name>
</gene>
<evidence type="ECO:0000256" key="3">
    <source>
        <dbReference type="ARBA" id="ARBA00023054"/>
    </source>
</evidence>
<comment type="similarity">
    <text evidence="1">Belongs to the ATG14 family.</text>
</comment>
<dbReference type="GO" id="GO:0000149">
    <property type="term" value="F:SNARE binding"/>
    <property type="evidence" value="ECO:0007669"/>
    <property type="project" value="TreeGrafter"/>
</dbReference>
<feature type="compositionally biased region" description="Polar residues" evidence="4">
    <location>
        <begin position="279"/>
        <end position="295"/>
    </location>
</feature>
<dbReference type="GO" id="GO:0032991">
    <property type="term" value="C:protein-containing complex"/>
    <property type="evidence" value="ECO:0007669"/>
    <property type="project" value="UniProtKB-ARBA"/>
</dbReference>
<organism evidence="5 6">
    <name type="scientific">Phyllachora maydis</name>
    <dbReference type="NCBI Taxonomy" id="1825666"/>
    <lineage>
        <taxon>Eukaryota</taxon>
        <taxon>Fungi</taxon>
        <taxon>Dikarya</taxon>
        <taxon>Ascomycota</taxon>
        <taxon>Pezizomycotina</taxon>
        <taxon>Sordariomycetes</taxon>
        <taxon>Sordariomycetidae</taxon>
        <taxon>Phyllachorales</taxon>
        <taxon>Phyllachoraceae</taxon>
        <taxon>Phyllachora</taxon>
    </lineage>
</organism>
<evidence type="ECO:0000256" key="2">
    <source>
        <dbReference type="ARBA" id="ARBA00013807"/>
    </source>
</evidence>
<comment type="caution">
    <text evidence="5">The sequence shown here is derived from an EMBL/GenBank/DDBJ whole genome shotgun (WGS) entry which is preliminary data.</text>
</comment>
<dbReference type="EMBL" id="JAQQPM010000002">
    <property type="protein sequence ID" value="KAK2068261.1"/>
    <property type="molecule type" value="Genomic_DNA"/>
</dbReference>
<protein>
    <recommendedName>
        <fullName evidence="2">Autophagy-related protein 14</fullName>
    </recommendedName>
</protein>
<dbReference type="PANTHER" id="PTHR15157:SF13">
    <property type="entry name" value="AUTOPHAGY-RELATED PROTEIN 14"/>
    <property type="match status" value="1"/>
</dbReference>
<dbReference type="AlphaFoldDB" id="A0AAD9HZE0"/>
<feature type="region of interest" description="Disordered" evidence="4">
    <location>
        <begin position="278"/>
        <end position="301"/>
    </location>
</feature>
<name>A0AAD9HZE0_9PEZI</name>
<dbReference type="PANTHER" id="PTHR15157">
    <property type="entry name" value="UV RADIATION RESISTANCE-ASSOCIATED GENE PROTEIN"/>
    <property type="match status" value="1"/>
</dbReference>
<evidence type="ECO:0000313" key="5">
    <source>
        <dbReference type="EMBL" id="KAK2068261.1"/>
    </source>
</evidence>
<dbReference type="GO" id="GO:0000323">
    <property type="term" value="C:lytic vacuole"/>
    <property type="evidence" value="ECO:0007669"/>
    <property type="project" value="TreeGrafter"/>
</dbReference>
<keyword evidence="6" id="KW-1185">Reference proteome</keyword>
<dbReference type="Proteomes" id="UP001217918">
    <property type="component" value="Unassembled WGS sequence"/>
</dbReference>
<accession>A0AAD9HZE0</accession>
<dbReference type="GO" id="GO:0005768">
    <property type="term" value="C:endosome"/>
    <property type="evidence" value="ECO:0007669"/>
    <property type="project" value="TreeGrafter"/>
</dbReference>
<proteinExistence type="inferred from homology"/>
<dbReference type="Pfam" id="PF10186">
    <property type="entry name" value="ATG14"/>
    <property type="match status" value="1"/>
</dbReference>
<evidence type="ECO:0000256" key="4">
    <source>
        <dbReference type="SAM" id="MobiDB-lite"/>
    </source>
</evidence>
<dbReference type="GO" id="GO:0035493">
    <property type="term" value="P:SNARE complex assembly"/>
    <property type="evidence" value="ECO:0007669"/>
    <property type="project" value="TreeGrafter"/>
</dbReference>
<evidence type="ECO:0000313" key="6">
    <source>
        <dbReference type="Proteomes" id="UP001217918"/>
    </source>
</evidence>
<dbReference type="InterPro" id="IPR018791">
    <property type="entry name" value="UV_resistance/autophagy_Atg14"/>
</dbReference>
<reference evidence="5" key="1">
    <citation type="journal article" date="2023" name="Mol. Plant Microbe Interact.">
        <title>Elucidating the Obligate Nature and Biological Capacity of an Invasive Fungal Corn Pathogen.</title>
        <authorList>
            <person name="MacCready J.S."/>
            <person name="Roggenkamp E.M."/>
            <person name="Gdanetz K."/>
            <person name="Chilvers M.I."/>
        </authorList>
    </citation>
    <scope>NUCLEOTIDE SEQUENCE</scope>
    <source>
        <strain evidence="5">PM02</strain>
    </source>
</reference>
<evidence type="ECO:0000256" key="1">
    <source>
        <dbReference type="ARBA" id="ARBA00009574"/>
    </source>
</evidence>